<feature type="domain" description="Lipoyl-binding" evidence="2">
    <location>
        <begin position="44"/>
        <end position="121"/>
    </location>
</feature>
<reference evidence="3 4" key="1">
    <citation type="submission" date="2024-03" db="EMBL/GenBank/DDBJ databases">
        <title>Human intestinal bacterial collection.</title>
        <authorList>
            <person name="Pauvert C."/>
            <person name="Hitch T.C.A."/>
            <person name="Clavel T."/>
        </authorList>
    </citation>
    <scope>NUCLEOTIDE SEQUENCE [LARGE SCALE GENOMIC DNA]</scope>
    <source>
        <strain evidence="3 4">CLA-AP-H27</strain>
    </source>
</reference>
<evidence type="ECO:0000313" key="4">
    <source>
        <dbReference type="Proteomes" id="UP001437460"/>
    </source>
</evidence>
<proteinExistence type="predicted"/>
<dbReference type="Pfam" id="PF00364">
    <property type="entry name" value="Biotin_lipoyl"/>
    <property type="match status" value="1"/>
</dbReference>
<dbReference type="RefSeq" id="WP_349229127.1">
    <property type="nucleotide sequence ID" value="NZ_JBBMFJ010000011.1"/>
</dbReference>
<evidence type="ECO:0000256" key="1">
    <source>
        <dbReference type="ARBA" id="ARBA00023267"/>
    </source>
</evidence>
<comment type="caution">
    <text evidence="3">The sequence shown here is derived from an EMBL/GenBank/DDBJ whole genome shotgun (WGS) entry which is preliminary data.</text>
</comment>
<dbReference type="PROSITE" id="PS00188">
    <property type="entry name" value="BIOTIN"/>
    <property type="match status" value="1"/>
</dbReference>
<organism evidence="3 4">
    <name type="scientific">Ventrimonas faecis</name>
    <dbReference type="NCBI Taxonomy" id="3133170"/>
    <lineage>
        <taxon>Bacteria</taxon>
        <taxon>Bacillati</taxon>
        <taxon>Bacillota</taxon>
        <taxon>Clostridia</taxon>
        <taxon>Lachnospirales</taxon>
        <taxon>Lachnospiraceae</taxon>
        <taxon>Ventrimonas</taxon>
    </lineage>
</organism>
<dbReference type="InterPro" id="IPR000089">
    <property type="entry name" value="Biotin_lipoyl"/>
</dbReference>
<dbReference type="InterPro" id="IPR050709">
    <property type="entry name" value="Biotin_Carboxyl_Carrier/Decarb"/>
</dbReference>
<keyword evidence="4" id="KW-1185">Reference proteome</keyword>
<dbReference type="EMBL" id="JBBMFJ010000011">
    <property type="protein sequence ID" value="MEQ2562898.1"/>
    <property type="molecule type" value="Genomic_DNA"/>
</dbReference>
<sequence>MKNYTITVNGNVYNVTVEEGTTAGVVQAPAAAAPKAAPAAPKAAAPAGTQGSVVVTAPMPGKILAVKANAGQAVKKGDVIMVLEAMKMENDIVAPQDGTVASINAAAGDAVEAGATLATLN</sequence>
<dbReference type="SUPFAM" id="SSF51230">
    <property type="entry name" value="Single hybrid motif"/>
    <property type="match status" value="1"/>
</dbReference>
<dbReference type="InterPro" id="IPR001882">
    <property type="entry name" value="Biotin_BS"/>
</dbReference>
<dbReference type="InterPro" id="IPR011053">
    <property type="entry name" value="Single_hybrid_motif"/>
</dbReference>
<accession>A0ABV1HLQ7</accession>
<dbReference type="PANTHER" id="PTHR45266:SF3">
    <property type="entry name" value="OXALOACETATE DECARBOXYLASE ALPHA CHAIN"/>
    <property type="match status" value="1"/>
</dbReference>
<evidence type="ECO:0000313" key="3">
    <source>
        <dbReference type="EMBL" id="MEQ2562898.1"/>
    </source>
</evidence>
<gene>
    <name evidence="3" type="ORF">WMO41_06940</name>
</gene>
<keyword evidence="1" id="KW-0092">Biotin</keyword>
<dbReference type="PROSITE" id="PS50968">
    <property type="entry name" value="BIOTINYL_LIPOYL"/>
    <property type="match status" value="1"/>
</dbReference>
<evidence type="ECO:0000259" key="2">
    <source>
        <dbReference type="PROSITE" id="PS50968"/>
    </source>
</evidence>
<protein>
    <submittedName>
        <fullName evidence="3">Biotin/lipoyl-containing protein</fullName>
    </submittedName>
</protein>
<dbReference type="CDD" id="cd06850">
    <property type="entry name" value="biotinyl_domain"/>
    <property type="match status" value="1"/>
</dbReference>
<dbReference type="Proteomes" id="UP001437460">
    <property type="component" value="Unassembled WGS sequence"/>
</dbReference>
<name>A0ABV1HLQ7_9FIRM</name>
<dbReference type="Gene3D" id="2.40.50.100">
    <property type="match status" value="1"/>
</dbReference>
<dbReference type="PANTHER" id="PTHR45266">
    <property type="entry name" value="OXALOACETATE DECARBOXYLASE ALPHA CHAIN"/>
    <property type="match status" value="1"/>
</dbReference>